<comment type="caution">
    <text evidence="2">The sequence shown here is derived from an EMBL/GenBank/DDBJ whole genome shotgun (WGS) entry which is preliminary data.</text>
</comment>
<dbReference type="Proteomes" id="UP000586918">
    <property type="component" value="Unassembled WGS sequence"/>
</dbReference>
<feature type="region of interest" description="Disordered" evidence="1">
    <location>
        <begin position="18"/>
        <end position="56"/>
    </location>
</feature>
<evidence type="ECO:0000313" key="2">
    <source>
        <dbReference type="EMBL" id="NMH90335.1"/>
    </source>
</evidence>
<dbReference type="AlphaFoldDB" id="A0A848DCL7"/>
<accession>A0A848DCL7</accession>
<gene>
    <name evidence="2" type="ORF">HF519_01735</name>
</gene>
<protein>
    <submittedName>
        <fullName evidence="2">Uncharacterized protein</fullName>
    </submittedName>
</protein>
<name>A0A848DCL7_9PSEU</name>
<keyword evidence="3" id="KW-1185">Reference proteome</keyword>
<evidence type="ECO:0000256" key="1">
    <source>
        <dbReference type="SAM" id="MobiDB-lite"/>
    </source>
</evidence>
<dbReference type="EMBL" id="JAAXKZ010000003">
    <property type="protein sequence ID" value="NMH90335.1"/>
    <property type="molecule type" value="Genomic_DNA"/>
</dbReference>
<evidence type="ECO:0000313" key="3">
    <source>
        <dbReference type="Proteomes" id="UP000586918"/>
    </source>
</evidence>
<sequence length="56" mass="5941">MRLGRKLAEGFAADPVADRAERIAPPADTEPAVRENTHAVAEPVTEPAPVERHAGV</sequence>
<proteinExistence type="predicted"/>
<organism evidence="2 3">
    <name type="scientific">Pseudonocardia bannensis</name>
    <dbReference type="NCBI Taxonomy" id="630973"/>
    <lineage>
        <taxon>Bacteria</taxon>
        <taxon>Bacillati</taxon>
        <taxon>Actinomycetota</taxon>
        <taxon>Actinomycetes</taxon>
        <taxon>Pseudonocardiales</taxon>
        <taxon>Pseudonocardiaceae</taxon>
        <taxon>Pseudonocardia</taxon>
    </lineage>
</organism>
<reference evidence="2 3" key="1">
    <citation type="submission" date="2020-04" db="EMBL/GenBank/DDBJ databases">
        <authorList>
            <person name="Klaysubun C."/>
            <person name="Duangmal K."/>
            <person name="Lipun K."/>
        </authorList>
    </citation>
    <scope>NUCLEOTIDE SEQUENCE [LARGE SCALE GENOMIC DNA]</scope>
    <source>
        <strain evidence="2 3">DSM 45300</strain>
    </source>
</reference>
<dbReference type="RefSeq" id="WP_169409829.1">
    <property type="nucleotide sequence ID" value="NZ_JAAXKZ010000003.1"/>
</dbReference>